<feature type="compositionally biased region" description="Low complexity" evidence="1">
    <location>
        <begin position="246"/>
        <end position="258"/>
    </location>
</feature>
<feature type="domain" description="Retrovirus-related Pol polyprotein from transposon TNT 1-94-like beta-barrel" evidence="3">
    <location>
        <begin position="446"/>
        <end position="525"/>
    </location>
</feature>
<evidence type="ECO:0000259" key="3">
    <source>
        <dbReference type="Pfam" id="PF22936"/>
    </source>
</evidence>
<keyword evidence="4" id="KW-0808">Transferase</keyword>
<dbReference type="Gene3D" id="3.30.420.10">
    <property type="entry name" value="Ribonuclease H-like superfamily/Ribonuclease H"/>
    <property type="match status" value="1"/>
</dbReference>
<dbReference type="EMBL" id="WOCE01000006">
    <property type="protein sequence ID" value="KAE9612310.1"/>
    <property type="molecule type" value="Genomic_DNA"/>
</dbReference>
<keyword evidence="4" id="KW-0695">RNA-directed DNA polymerase</keyword>
<evidence type="ECO:0000313" key="4">
    <source>
        <dbReference type="EMBL" id="KAE9612310.1"/>
    </source>
</evidence>
<sequence length="763" mass="85845">MATTTTNTRTLPSSPPRSSSPSAPSPLQAVSTPLVLPLPSMKLTEKNYLVWRHFMIATLTSNRANRFVLGTEIPHRFLNDDDRLINNVNPSYLRWEELDQTIFSWILNSLSESLQPRVVGCVHSWQLWEELDSFCNSQTKARSRQLRSQLRSICQGSSSISEYFTKIKGLVDALIFIGTPISNSEHIDFILDGLNEEYQPVITSVESQIDLSTIHNLESFLLTFEARMEKGKQKALSDALSVNIASHSSPSSQPVTSSLRPSSSQHASRFEYHQHPSHLNTSPNHFRGTYGGNRGRRSGFGGRFRGGRTSPRSQLFCSYCNRHGHDVMSCYHAPPHFTSQYPYGNYMQHLAQSLPRNYTPHLSSFLPGYGPSQYPAHFYPEYPVDFYTQQAPPYTSNIKSESLLGPGPKGGLRQSHPAYTPSYVMNAQIGNTNDFSPTKDTKNVTWFPDSGATHHLTADASLLHEPTEKFGHDQIFMGNGIGIPIKAVGNSYLTSLNSKFSLQLKNLLYVPSIKKNLLSVSQFAKDNKCYFEFHSHNCFVKSQATNEILLHGSLTKEGLYVFRGLLPNSKFCNMSSSFNHNNKSSDLSATTVSNCNQSVVSQCNNSSSSHCNFSVPISSFALWHSRLGHPHQTVVKTVLQLCKIPHTNKNTLDFCSSCCIGKAHRLHASSSTTIYTSCFDLVYVDLWGPAPVHYVNGFRYYFSIVDAYSKHTWLFLLKQKSETLSIFQYFVKYVNTQFNHSIKAVQSIVLKTVPYWPVQPENW</sequence>
<dbReference type="InterPro" id="IPR036397">
    <property type="entry name" value="RNaseH_sf"/>
</dbReference>
<dbReference type="GO" id="GO:0003964">
    <property type="term" value="F:RNA-directed DNA polymerase activity"/>
    <property type="evidence" value="ECO:0007669"/>
    <property type="project" value="UniProtKB-KW"/>
</dbReference>
<dbReference type="SUPFAM" id="SSF53098">
    <property type="entry name" value="Ribonuclease H-like"/>
    <property type="match status" value="1"/>
</dbReference>
<dbReference type="Pfam" id="PF14223">
    <property type="entry name" value="Retrotran_gag_2"/>
    <property type="match status" value="1"/>
</dbReference>
<dbReference type="AlphaFoldDB" id="A0A6A4QER9"/>
<dbReference type="PANTHER" id="PTHR47481:SF31">
    <property type="entry name" value="OS01G0873500 PROTEIN"/>
    <property type="match status" value="1"/>
</dbReference>
<dbReference type="InterPro" id="IPR012337">
    <property type="entry name" value="RNaseH-like_sf"/>
</dbReference>
<feature type="region of interest" description="Disordered" evidence="1">
    <location>
        <begin position="246"/>
        <end position="309"/>
    </location>
</feature>
<keyword evidence="5" id="KW-1185">Reference proteome</keyword>
<feature type="compositionally biased region" description="Gly residues" evidence="1">
    <location>
        <begin position="289"/>
        <end position="304"/>
    </location>
</feature>
<evidence type="ECO:0000313" key="5">
    <source>
        <dbReference type="Proteomes" id="UP000447434"/>
    </source>
</evidence>
<protein>
    <submittedName>
        <fullName evidence="4">Putative RNA-directed DNA polymerase</fullName>
    </submittedName>
</protein>
<dbReference type="Pfam" id="PF13976">
    <property type="entry name" value="gag_pre-integrs"/>
    <property type="match status" value="1"/>
</dbReference>
<dbReference type="Pfam" id="PF22936">
    <property type="entry name" value="Pol_BBD"/>
    <property type="match status" value="1"/>
</dbReference>
<evidence type="ECO:0000259" key="2">
    <source>
        <dbReference type="Pfam" id="PF13976"/>
    </source>
</evidence>
<dbReference type="InterPro" id="IPR025724">
    <property type="entry name" value="GAG-pre-integrase_dom"/>
</dbReference>
<evidence type="ECO:0000256" key="1">
    <source>
        <dbReference type="SAM" id="MobiDB-lite"/>
    </source>
</evidence>
<accession>A0A6A4QER9</accession>
<feature type="domain" description="GAG-pre-integrase" evidence="2">
    <location>
        <begin position="602"/>
        <end position="662"/>
    </location>
</feature>
<proteinExistence type="predicted"/>
<reference evidence="5" key="1">
    <citation type="journal article" date="2020" name="Nat. Commun.">
        <title>Genome sequence of the cluster root forming white lupin.</title>
        <authorList>
            <person name="Hufnagel B."/>
            <person name="Marques A."/>
            <person name="Soriano A."/>
            <person name="Marques L."/>
            <person name="Divol F."/>
            <person name="Doumas P."/>
            <person name="Sallet E."/>
            <person name="Mancinotti D."/>
            <person name="Carrere S."/>
            <person name="Marande W."/>
            <person name="Arribat S."/>
            <person name="Keller J."/>
            <person name="Huneau C."/>
            <person name="Blein T."/>
            <person name="Aime D."/>
            <person name="Laguerre M."/>
            <person name="Taylor J."/>
            <person name="Schubert V."/>
            <person name="Nelson M."/>
            <person name="Geu-Flores F."/>
            <person name="Crespi M."/>
            <person name="Gallardo-Guerrero K."/>
            <person name="Delaux P.-M."/>
            <person name="Salse J."/>
            <person name="Berges H."/>
            <person name="Guyot R."/>
            <person name="Gouzy J."/>
            <person name="Peret B."/>
        </authorList>
    </citation>
    <scope>NUCLEOTIDE SEQUENCE [LARGE SCALE GENOMIC DNA]</scope>
    <source>
        <strain evidence="5">cv. Amiga</strain>
    </source>
</reference>
<dbReference type="GO" id="GO:0003676">
    <property type="term" value="F:nucleic acid binding"/>
    <property type="evidence" value="ECO:0007669"/>
    <property type="project" value="InterPro"/>
</dbReference>
<gene>
    <name evidence="4" type="ORF">Lalb_Chr06g0171641</name>
</gene>
<organism evidence="4 5">
    <name type="scientific">Lupinus albus</name>
    <name type="common">White lupine</name>
    <name type="synonym">Lupinus termis</name>
    <dbReference type="NCBI Taxonomy" id="3870"/>
    <lineage>
        <taxon>Eukaryota</taxon>
        <taxon>Viridiplantae</taxon>
        <taxon>Streptophyta</taxon>
        <taxon>Embryophyta</taxon>
        <taxon>Tracheophyta</taxon>
        <taxon>Spermatophyta</taxon>
        <taxon>Magnoliopsida</taxon>
        <taxon>eudicotyledons</taxon>
        <taxon>Gunneridae</taxon>
        <taxon>Pentapetalae</taxon>
        <taxon>rosids</taxon>
        <taxon>fabids</taxon>
        <taxon>Fabales</taxon>
        <taxon>Fabaceae</taxon>
        <taxon>Papilionoideae</taxon>
        <taxon>50 kb inversion clade</taxon>
        <taxon>genistoids sensu lato</taxon>
        <taxon>core genistoids</taxon>
        <taxon>Genisteae</taxon>
        <taxon>Lupinus</taxon>
    </lineage>
</organism>
<dbReference type="InterPro" id="IPR054722">
    <property type="entry name" value="PolX-like_BBD"/>
</dbReference>
<comment type="caution">
    <text evidence="4">The sequence shown here is derived from an EMBL/GenBank/DDBJ whole genome shotgun (WGS) entry which is preliminary data.</text>
</comment>
<feature type="region of interest" description="Disordered" evidence="1">
    <location>
        <begin position="1"/>
        <end position="26"/>
    </location>
</feature>
<dbReference type="Proteomes" id="UP000447434">
    <property type="component" value="Chromosome 6"/>
</dbReference>
<dbReference type="OrthoDB" id="1938465at2759"/>
<keyword evidence="4" id="KW-0548">Nucleotidyltransferase</keyword>
<dbReference type="PANTHER" id="PTHR47481">
    <property type="match status" value="1"/>
</dbReference>
<name>A0A6A4QER9_LUPAL</name>